<dbReference type="Proteomes" id="UP001201449">
    <property type="component" value="Unassembled WGS sequence"/>
</dbReference>
<proteinExistence type="predicted"/>
<dbReference type="InterPro" id="IPR023393">
    <property type="entry name" value="START-like_dom_sf"/>
</dbReference>
<reference evidence="1 2" key="1">
    <citation type="submission" date="2022-01" db="EMBL/GenBank/DDBJ databases">
        <title>Mariniradius saccharolyticus sp. nov., isolated from sediment of a river.</title>
        <authorList>
            <person name="Liu H."/>
        </authorList>
    </citation>
    <scope>NUCLEOTIDE SEQUENCE [LARGE SCALE GENOMIC DNA]</scope>
    <source>
        <strain evidence="1 2">RY-2</strain>
    </source>
</reference>
<sequence length="146" mass="17703">MKINIKTRVEQDYLSVKQGFNKDLFLKLNPPFPPVKLLRFDGCRRGDKVSLELNFIFFNQTWTSIITSDRTDEQEFFFVDEGKKLPFFLRFWKHKHRVIREESGSTIVDEINFSARLKILSPLLYPVLYAQFWYRKPIYKKIFRKR</sequence>
<organism evidence="1 2">
    <name type="scientific">Mariniradius sediminis</name>
    <dbReference type="NCBI Taxonomy" id="2909237"/>
    <lineage>
        <taxon>Bacteria</taxon>
        <taxon>Pseudomonadati</taxon>
        <taxon>Bacteroidota</taxon>
        <taxon>Cytophagia</taxon>
        <taxon>Cytophagales</taxon>
        <taxon>Cyclobacteriaceae</taxon>
        <taxon>Mariniradius</taxon>
    </lineage>
</organism>
<name>A0ABS9BZX2_9BACT</name>
<dbReference type="Gene3D" id="3.30.530.20">
    <property type="match status" value="1"/>
</dbReference>
<gene>
    <name evidence="1" type="ORF">L0U89_19490</name>
</gene>
<evidence type="ECO:0000313" key="1">
    <source>
        <dbReference type="EMBL" id="MCF1753254.1"/>
    </source>
</evidence>
<protein>
    <recommendedName>
        <fullName evidence="3">Ligand-binding SRPBCC domain-containing protein</fullName>
    </recommendedName>
</protein>
<keyword evidence="2" id="KW-1185">Reference proteome</keyword>
<evidence type="ECO:0000313" key="2">
    <source>
        <dbReference type="Proteomes" id="UP001201449"/>
    </source>
</evidence>
<dbReference type="SUPFAM" id="SSF55961">
    <property type="entry name" value="Bet v1-like"/>
    <property type="match status" value="1"/>
</dbReference>
<dbReference type="RefSeq" id="WP_234863060.1">
    <property type="nucleotide sequence ID" value="NZ_JAKEVZ010000024.1"/>
</dbReference>
<dbReference type="EMBL" id="JAKEVZ010000024">
    <property type="protein sequence ID" value="MCF1753254.1"/>
    <property type="molecule type" value="Genomic_DNA"/>
</dbReference>
<comment type="caution">
    <text evidence="1">The sequence shown here is derived from an EMBL/GenBank/DDBJ whole genome shotgun (WGS) entry which is preliminary data.</text>
</comment>
<evidence type="ECO:0008006" key="3">
    <source>
        <dbReference type="Google" id="ProtNLM"/>
    </source>
</evidence>
<accession>A0ABS9BZX2</accession>